<evidence type="ECO:0000313" key="4">
    <source>
        <dbReference type="Proteomes" id="UP000002009"/>
    </source>
</evidence>
<dbReference type="Pfam" id="PF14295">
    <property type="entry name" value="PAN_4"/>
    <property type="match status" value="1"/>
</dbReference>
<proteinExistence type="predicted"/>
<reference evidence="3 4" key="1">
    <citation type="journal article" date="2009" name="Science">
        <title>Green evolution and dynamic adaptations revealed by genomes of the marine picoeukaryotes Micromonas.</title>
        <authorList>
            <person name="Worden A.Z."/>
            <person name="Lee J.H."/>
            <person name="Mock T."/>
            <person name="Rouze P."/>
            <person name="Simmons M.P."/>
            <person name="Aerts A.L."/>
            <person name="Allen A.E."/>
            <person name="Cuvelier M.L."/>
            <person name="Derelle E."/>
            <person name="Everett M.V."/>
            <person name="Foulon E."/>
            <person name="Grimwood J."/>
            <person name="Gundlach H."/>
            <person name="Henrissat B."/>
            <person name="Napoli C."/>
            <person name="McDonald S.M."/>
            <person name="Parker M.S."/>
            <person name="Rombauts S."/>
            <person name="Salamov A."/>
            <person name="Von Dassow P."/>
            <person name="Badger J.H."/>
            <person name="Coutinho P.M."/>
            <person name="Demir E."/>
            <person name="Dubchak I."/>
            <person name="Gentemann C."/>
            <person name="Eikrem W."/>
            <person name="Gready J.E."/>
            <person name="John U."/>
            <person name="Lanier W."/>
            <person name="Lindquist E.A."/>
            <person name="Lucas S."/>
            <person name="Mayer K.F."/>
            <person name="Moreau H."/>
            <person name="Not F."/>
            <person name="Otillar R."/>
            <person name="Panaud O."/>
            <person name="Pangilinan J."/>
            <person name="Paulsen I."/>
            <person name="Piegu B."/>
            <person name="Poliakov A."/>
            <person name="Robbens S."/>
            <person name="Schmutz J."/>
            <person name="Toulza E."/>
            <person name="Wyss T."/>
            <person name="Zelensky A."/>
            <person name="Zhou K."/>
            <person name="Armbrust E.V."/>
            <person name="Bhattacharya D."/>
            <person name="Goodenough U.W."/>
            <person name="Van de Peer Y."/>
            <person name="Grigoriev I.V."/>
        </authorList>
    </citation>
    <scope>NUCLEOTIDE SEQUENCE [LARGE SCALE GENOMIC DNA]</scope>
    <source>
        <strain evidence="4">RCC299 / NOUM17</strain>
    </source>
</reference>
<dbReference type="InParanoid" id="C1FJX3"/>
<dbReference type="RefSeq" id="XP_002509417.1">
    <property type="nucleotide sequence ID" value="XM_002509371.1"/>
</dbReference>
<feature type="compositionally biased region" description="Polar residues" evidence="1">
    <location>
        <begin position="14"/>
        <end position="26"/>
    </location>
</feature>
<evidence type="ECO:0000256" key="1">
    <source>
        <dbReference type="SAM" id="MobiDB-lite"/>
    </source>
</evidence>
<name>C1FJX3_MICCC</name>
<dbReference type="EMBL" id="CP001577">
    <property type="protein sequence ID" value="ACO70675.1"/>
    <property type="molecule type" value="Genomic_DNA"/>
</dbReference>
<protein>
    <recommendedName>
        <fullName evidence="2">Apple domain-containing protein</fullName>
    </recommendedName>
</protein>
<feature type="region of interest" description="Disordered" evidence="1">
    <location>
        <begin position="1"/>
        <end position="26"/>
    </location>
</feature>
<dbReference type="KEGG" id="mis:MICPUN_62832"/>
<sequence length="479" mass="51456">MGLDVGGDPAVRQSLESNDTRSSNTFVPTGRAIPVLSVPTRPSRVVLCRQRAGVASNIRGKNKSSAKICLAAGFTFTTPPVQLTLSTRASVMAPFRKPRAQSSAVCLLLGAVAAVLGIIGLAAHHTHQQAASHHDVIHHFHSSSSRLDVGSDTPVKLGGGNRAGHVSQHPKADRFRSHVRARVDAHKNADGDNLDDLRSADETIRSSIPVKTIREDATSHSVSIADQCGESHANTEYWGDVVEEGTVGLIRTPEECCRRCAGTTGCNVWVHCGDDESCHGSCWLKRTDDPNAPTVHASGANVPWTSGTVLKDFDPTPGKGASLGASEAFVALVTPAGRIRIRLKPEWHQPSSEHVARLADENACKGSCHLYRTEPGFLLQGTLRSFKVAANKDLKKGPKLMERGDIGWAGEGPGPDFFIYLGEKPADWLGYGHTVWGVIADEESLATVEKIVAMPSHTPGGPNTMRFLKEKMYFDIARD</sequence>
<dbReference type="SUPFAM" id="SSF50891">
    <property type="entry name" value="Cyclophilin-like"/>
    <property type="match status" value="1"/>
</dbReference>
<dbReference type="InterPro" id="IPR029000">
    <property type="entry name" value="Cyclophilin-like_dom_sf"/>
</dbReference>
<evidence type="ECO:0000313" key="3">
    <source>
        <dbReference type="EMBL" id="ACO70675.1"/>
    </source>
</evidence>
<feature type="domain" description="Apple" evidence="2">
    <location>
        <begin position="235"/>
        <end position="285"/>
    </location>
</feature>
<gene>
    <name evidence="3" type="ORF">MICPUN_62832</name>
</gene>
<dbReference type="OrthoDB" id="532384at2759"/>
<dbReference type="AlphaFoldDB" id="C1FJX3"/>
<dbReference type="GeneID" id="8248302"/>
<dbReference type="Proteomes" id="UP000002009">
    <property type="component" value="Chromosome 12"/>
</dbReference>
<evidence type="ECO:0000259" key="2">
    <source>
        <dbReference type="Pfam" id="PF14295"/>
    </source>
</evidence>
<organism evidence="3 4">
    <name type="scientific">Micromonas commoda (strain RCC299 / NOUM17 / CCMP2709)</name>
    <name type="common">Picoplanktonic green alga</name>
    <dbReference type="NCBI Taxonomy" id="296587"/>
    <lineage>
        <taxon>Eukaryota</taxon>
        <taxon>Viridiplantae</taxon>
        <taxon>Chlorophyta</taxon>
        <taxon>Mamiellophyceae</taxon>
        <taxon>Mamiellales</taxon>
        <taxon>Mamiellaceae</taxon>
        <taxon>Micromonas</taxon>
    </lineage>
</organism>
<dbReference type="InterPro" id="IPR003609">
    <property type="entry name" value="Pan_app"/>
</dbReference>
<dbReference type="PANTHER" id="PTHR46873:SF1">
    <property type="entry name" value="EXPRESSED PROTEIN"/>
    <property type="match status" value="1"/>
</dbReference>
<dbReference type="Gene3D" id="3.50.4.10">
    <property type="entry name" value="Hepatocyte Growth Factor"/>
    <property type="match status" value="1"/>
</dbReference>
<dbReference type="STRING" id="296587.C1FJX3"/>
<dbReference type="PANTHER" id="PTHR46873">
    <property type="entry name" value="EXPRESSED PROTEIN"/>
    <property type="match status" value="1"/>
</dbReference>
<dbReference type="OMA" id="HANTEYW"/>
<dbReference type="eggNOG" id="ENOG502QQWW">
    <property type="taxonomic scope" value="Eukaryota"/>
</dbReference>
<dbReference type="Gene3D" id="2.40.100.10">
    <property type="entry name" value="Cyclophilin-like"/>
    <property type="match status" value="1"/>
</dbReference>
<accession>C1FJX3</accession>
<keyword evidence="4" id="KW-1185">Reference proteome</keyword>